<dbReference type="GO" id="GO:0031297">
    <property type="term" value="P:replication fork processing"/>
    <property type="evidence" value="ECO:0007669"/>
    <property type="project" value="TreeGrafter"/>
</dbReference>
<dbReference type="Pfam" id="PF00176">
    <property type="entry name" value="SNF2-rel_dom"/>
    <property type="match status" value="1"/>
</dbReference>
<evidence type="ECO:0000256" key="1">
    <source>
        <dbReference type="ARBA" id="ARBA00022528"/>
    </source>
</evidence>
<comment type="caution">
    <text evidence="4">The sequence shown here is derived from an EMBL/GenBank/DDBJ whole genome shotgun (WGS) entry which is preliminary data.</text>
</comment>
<dbReference type="GO" id="GO:0016787">
    <property type="term" value="F:hydrolase activity"/>
    <property type="evidence" value="ECO:0007669"/>
    <property type="project" value="UniProtKB-KW"/>
</dbReference>
<evidence type="ECO:0000256" key="2">
    <source>
        <dbReference type="ARBA" id="ARBA00022801"/>
    </source>
</evidence>
<proteinExistence type="predicted"/>
<evidence type="ECO:0000313" key="4">
    <source>
        <dbReference type="EMBL" id="KAI5067216.1"/>
    </source>
</evidence>
<name>A0A9D4UH47_ADICA</name>
<sequence length="543" mass="61359">MISEAQRKRMEENRAAAIARFKSKTDSQAPIGLKSTINPSTYSSQSVHSIHSFSKTDIPEWGNPLLLMQAQPNYKENHAASNQKIPYYVRHFDFEQPYSKDNTHPTNQILQINENSYHVEHLPIDNQQNNSLVCGPAPISHTHFLNEADRRYPACKKSRTNSDSWAPTGQCSSKSEPYAVDKHGLPLNIVKVSLELQAFDQFGILISNPSNAARDILNRLVASVAPILEASVSSPVLYHVKDYKNVLCFLRDTTCVIVQHIPQTTFSMIQKLHHVKYSPQHWVPFMPNHISDAAVDELIQQLPCRLKETLLPFQLEGVKFGLRRGGRCLIADEMGVGKTIQAISLAACYSKEGSILVACPASLRLMWAEELERWLPFMSPLDVHLVFGHKTKIPDEAKTPRVVVISYTMLRRLRKDMMARKWALLIVDESHNLRCTRGKVECEETTTILAIAQNIKRIVLLSGTPSLSRPFDIFHQINIVSPGLLGRSKYDFAKSYCLSESSTGGDQALWQKKDFSKGQRLHELNILLRETVMVCTILAHYLP</sequence>
<dbReference type="Proteomes" id="UP000886520">
    <property type="component" value="Chromosome 17"/>
</dbReference>
<dbReference type="OrthoDB" id="2801544at2759"/>
<dbReference type="FunFam" id="3.40.50.10810:FF:000065">
    <property type="entry name" value="SNF2 DNA repair protein, putative"/>
    <property type="match status" value="1"/>
</dbReference>
<dbReference type="AlphaFoldDB" id="A0A9D4UH47"/>
<reference evidence="4" key="1">
    <citation type="submission" date="2021-01" db="EMBL/GenBank/DDBJ databases">
        <title>Adiantum capillus-veneris genome.</title>
        <authorList>
            <person name="Fang Y."/>
            <person name="Liao Q."/>
        </authorList>
    </citation>
    <scope>NUCLEOTIDE SEQUENCE</scope>
    <source>
        <strain evidence="4">H3</strain>
        <tissue evidence="4">Leaf</tissue>
    </source>
</reference>
<dbReference type="GO" id="GO:0004520">
    <property type="term" value="F:DNA endonuclease activity"/>
    <property type="evidence" value="ECO:0007669"/>
    <property type="project" value="TreeGrafter"/>
</dbReference>
<dbReference type="InterPro" id="IPR038718">
    <property type="entry name" value="SNF2-like_sf"/>
</dbReference>
<keyword evidence="1" id="KW-0934">Plastid</keyword>
<dbReference type="GO" id="GO:0006281">
    <property type="term" value="P:DNA repair"/>
    <property type="evidence" value="ECO:0007669"/>
    <property type="project" value="TreeGrafter"/>
</dbReference>
<dbReference type="PROSITE" id="PS51192">
    <property type="entry name" value="HELICASE_ATP_BIND_1"/>
    <property type="match status" value="1"/>
</dbReference>
<evidence type="ECO:0000313" key="5">
    <source>
        <dbReference type="Proteomes" id="UP000886520"/>
    </source>
</evidence>
<dbReference type="InterPro" id="IPR027417">
    <property type="entry name" value="P-loop_NTPase"/>
</dbReference>
<feature type="domain" description="Helicase ATP-binding" evidence="3">
    <location>
        <begin position="319"/>
        <end position="483"/>
    </location>
</feature>
<dbReference type="InterPro" id="IPR000330">
    <property type="entry name" value="SNF2_N"/>
</dbReference>
<evidence type="ECO:0000259" key="3">
    <source>
        <dbReference type="PROSITE" id="PS51192"/>
    </source>
</evidence>
<dbReference type="EMBL" id="JABFUD020000017">
    <property type="protein sequence ID" value="KAI5067216.1"/>
    <property type="molecule type" value="Genomic_DNA"/>
</dbReference>
<keyword evidence="5" id="KW-1185">Reference proteome</keyword>
<keyword evidence="1" id="KW-0150">Chloroplast</keyword>
<dbReference type="PANTHER" id="PTHR45766:SF5">
    <property type="entry name" value="SNF2 DOMAIN-CONTAINING PROTEIN _ HELICASE DOMAIN-CONTAINING PROTEIN _ HNH ENDONUCLEASE DOMAIN-CONTAINING PROTEIN"/>
    <property type="match status" value="1"/>
</dbReference>
<dbReference type="PANTHER" id="PTHR45766">
    <property type="entry name" value="DNA ANNEALING HELICASE AND ENDONUCLEASE ZRANB3 FAMILY MEMBER"/>
    <property type="match status" value="1"/>
</dbReference>
<dbReference type="InterPro" id="IPR014001">
    <property type="entry name" value="Helicase_ATP-bd"/>
</dbReference>
<dbReference type="SMART" id="SM00487">
    <property type="entry name" value="DEXDc"/>
    <property type="match status" value="1"/>
</dbReference>
<keyword evidence="2" id="KW-0378">Hydrolase</keyword>
<organism evidence="4 5">
    <name type="scientific">Adiantum capillus-veneris</name>
    <name type="common">Maidenhair fern</name>
    <dbReference type="NCBI Taxonomy" id="13818"/>
    <lineage>
        <taxon>Eukaryota</taxon>
        <taxon>Viridiplantae</taxon>
        <taxon>Streptophyta</taxon>
        <taxon>Embryophyta</taxon>
        <taxon>Tracheophyta</taxon>
        <taxon>Polypodiopsida</taxon>
        <taxon>Polypodiidae</taxon>
        <taxon>Polypodiales</taxon>
        <taxon>Pteridineae</taxon>
        <taxon>Pteridaceae</taxon>
        <taxon>Vittarioideae</taxon>
        <taxon>Adiantum</taxon>
    </lineage>
</organism>
<gene>
    <name evidence="4" type="ORF">GOP47_0017744</name>
</gene>
<dbReference type="SUPFAM" id="SSF52540">
    <property type="entry name" value="P-loop containing nucleoside triphosphate hydrolases"/>
    <property type="match status" value="1"/>
</dbReference>
<protein>
    <recommendedName>
        <fullName evidence="3">Helicase ATP-binding domain-containing protein</fullName>
    </recommendedName>
</protein>
<accession>A0A9D4UH47</accession>
<dbReference type="Gene3D" id="3.40.50.10810">
    <property type="entry name" value="Tandem AAA-ATPase domain"/>
    <property type="match status" value="1"/>
</dbReference>
<dbReference type="GO" id="GO:0043596">
    <property type="term" value="C:nuclear replication fork"/>
    <property type="evidence" value="ECO:0007669"/>
    <property type="project" value="TreeGrafter"/>
</dbReference>
<dbReference type="GO" id="GO:0005524">
    <property type="term" value="F:ATP binding"/>
    <property type="evidence" value="ECO:0007669"/>
    <property type="project" value="InterPro"/>
</dbReference>